<dbReference type="KEGG" id="aja:AJAP_29155"/>
<reference evidence="2 3" key="1">
    <citation type="journal article" date="2014" name="J. Biotechnol.">
        <title>Complete genome sequence of the actinobacterium Amycolatopsis japonica MG417-CF17(T) (=DSM 44213T) producing (S,S)-N,N'-ethylenediaminedisuccinic acid.</title>
        <authorList>
            <person name="Stegmann E."/>
            <person name="Albersmeier A."/>
            <person name="Spohn M."/>
            <person name="Gert H."/>
            <person name="Weber T."/>
            <person name="Wohlleben W."/>
            <person name="Kalinowski J."/>
            <person name="Ruckert C."/>
        </authorList>
    </citation>
    <scope>NUCLEOTIDE SEQUENCE [LARGE SCALE GENOMIC DNA]</scope>
    <source>
        <strain evidence="3">MG417-CF17 (DSM 44213)</strain>
    </source>
</reference>
<dbReference type="STRING" id="208439.AJAP_29155"/>
<dbReference type="EMBL" id="CP008953">
    <property type="protein sequence ID" value="AIG78664.1"/>
    <property type="molecule type" value="Genomic_DNA"/>
</dbReference>
<evidence type="ECO:0000313" key="2">
    <source>
        <dbReference type="EMBL" id="AIG78664.1"/>
    </source>
</evidence>
<dbReference type="HOGENOM" id="CLU_075817_0_0_11"/>
<accession>A0A075V271</accession>
<dbReference type="Pfam" id="PF08044">
    <property type="entry name" value="DUF1707"/>
    <property type="match status" value="1"/>
</dbReference>
<dbReference type="InterPro" id="IPR012551">
    <property type="entry name" value="DUF1707_SHOCT-like"/>
</dbReference>
<dbReference type="PANTHER" id="PTHR40763:SF4">
    <property type="entry name" value="DUF1707 DOMAIN-CONTAINING PROTEIN"/>
    <property type="match status" value="1"/>
</dbReference>
<feature type="domain" description="DUF1707" evidence="1">
    <location>
        <begin position="9"/>
        <end position="60"/>
    </location>
</feature>
<dbReference type="RefSeq" id="WP_038524056.1">
    <property type="nucleotide sequence ID" value="NZ_CP008953.1"/>
</dbReference>
<evidence type="ECO:0000259" key="1">
    <source>
        <dbReference type="Pfam" id="PF08044"/>
    </source>
</evidence>
<dbReference type="AlphaFoldDB" id="A0A075V271"/>
<organism evidence="2 3">
    <name type="scientific">Amycolatopsis japonica</name>
    <dbReference type="NCBI Taxonomy" id="208439"/>
    <lineage>
        <taxon>Bacteria</taxon>
        <taxon>Bacillati</taxon>
        <taxon>Actinomycetota</taxon>
        <taxon>Actinomycetes</taxon>
        <taxon>Pseudonocardiales</taxon>
        <taxon>Pseudonocardiaceae</taxon>
        <taxon>Amycolatopsis</taxon>
        <taxon>Amycolatopsis japonica group</taxon>
    </lineage>
</organism>
<dbReference type="PANTHER" id="PTHR40763">
    <property type="entry name" value="MEMBRANE PROTEIN-RELATED"/>
    <property type="match status" value="1"/>
</dbReference>
<sequence>MSEPKRSAMRVADSDRENVAQLLYEAMGAGRITAGELETRLDAVYAAKTFAEFEPVVADLSPGGALALSHTGDEEQGGRRSFAVMSGTTRRFDGPLPSRHVSRAFWGSVRLDLRRARIAAGSCTIRAVAVMGGVKIVVPEDFALDVRGLGLMGGFGTGRGTGRRRPEPGAPVLRVTGFAWWGSVKVIRRPLEPRRRSFRGRG</sequence>
<gene>
    <name evidence="2" type="ORF">AJAP_29155</name>
</gene>
<keyword evidence="3" id="KW-1185">Reference proteome</keyword>
<protein>
    <recommendedName>
        <fullName evidence="1">DUF1707 domain-containing protein</fullName>
    </recommendedName>
</protein>
<proteinExistence type="predicted"/>
<dbReference type="eggNOG" id="COG4758">
    <property type="taxonomic scope" value="Bacteria"/>
</dbReference>
<name>A0A075V271_9PSEU</name>
<evidence type="ECO:0000313" key="3">
    <source>
        <dbReference type="Proteomes" id="UP000028492"/>
    </source>
</evidence>
<dbReference type="Proteomes" id="UP000028492">
    <property type="component" value="Chromosome"/>
</dbReference>